<sequence length="55" mass="6008">MRRGWRKLYGECADIGEDRKSGGAPGSRGNGRRKAADPWRDRPLTLSGATPKVPV</sequence>
<name>A0A640TQ35_STRNI</name>
<reference evidence="2 3" key="1">
    <citation type="submission" date="2019-12" db="EMBL/GenBank/DDBJ databases">
        <title>Whole genome shotgun sequence of Streptomyces libani subsp. libani NBRC 13452.</title>
        <authorList>
            <person name="Ichikawa N."/>
            <person name="Kimura A."/>
            <person name="Kitahashi Y."/>
            <person name="Komaki H."/>
            <person name="Tamura T."/>
        </authorList>
    </citation>
    <scope>NUCLEOTIDE SEQUENCE [LARGE SCALE GENOMIC DNA]</scope>
    <source>
        <strain evidence="2 3">NBRC 13452</strain>
    </source>
</reference>
<gene>
    <name evidence="2" type="ORF">Sliba_65660</name>
</gene>
<dbReference type="AlphaFoldDB" id="A0A640TQ35"/>
<dbReference type="EMBL" id="BLIP01000002">
    <property type="protein sequence ID" value="GFE26113.1"/>
    <property type="molecule type" value="Genomic_DNA"/>
</dbReference>
<proteinExistence type="predicted"/>
<comment type="caution">
    <text evidence="2">The sequence shown here is derived from an EMBL/GenBank/DDBJ whole genome shotgun (WGS) entry which is preliminary data.</text>
</comment>
<dbReference type="Proteomes" id="UP000429552">
    <property type="component" value="Unassembled WGS sequence"/>
</dbReference>
<evidence type="ECO:0000313" key="3">
    <source>
        <dbReference type="Proteomes" id="UP000429552"/>
    </source>
</evidence>
<evidence type="ECO:0000313" key="2">
    <source>
        <dbReference type="EMBL" id="GFE26113.1"/>
    </source>
</evidence>
<feature type="region of interest" description="Disordered" evidence="1">
    <location>
        <begin position="1"/>
        <end position="55"/>
    </location>
</feature>
<organism evidence="2 3">
    <name type="scientific">Streptomyces nigrescens</name>
    <dbReference type="NCBI Taxonomy" id="1920"/>
    <lineage>
        <taxon>Bacteria</taxon>
        <taxon>Bacillati</taxon>
        <taxon>Actinomycetota</taxon>
        <taxon>Actinomycetes</taxon>
        <taxon>Kitasatosporales</taxon>
        <taxon>Streptomycetaceae</taxon>
        <taxon>Streptomyces</taxon>
    </lineage>
</organism>
<feature type="compositionally biased region" description="Basic and acidic residues" evidence="1">
    <location>
        <begin position="34"/>
        <end position="43"/>
    </location>
</feature>
<protein>
    <submittedName>
        <fullName evidence="2">Uncharacterized protein</fullName>
    </submittedName>
</protein>
<evidence type="ECO:0000256" key="1">
    <source>
        <dbReference type="SAM" id="MobiDB-lite"/>
    </source>
</evidence>
<accession>A0A640TQ35</accession>